<feature type="region of interest" description="Disordered" evidence="1">
    <location>
        <begin position="16"/>
        <end position="39"/>
    </location>
</feature>
<keyword evidence="3" id="KW-1185">Reference proteome</keyword>
<comment type="caution">
    <text evidence="2">The sequence shown here is derived from an EMBL/GenBank/DDBJ whole genome shotgun (WGS) entry which is preliminary data.</text>
</comment>
<evidence type="ECO:0000313" key="3">
    <source>
        <dbReference type="Proteomes" id="UP000248330"/>
    </source>
</evidence>
<dbReference type="PROSITE" id="PS51257">
    <property type="entry name" value="PROKAR_LIPOPROTEIN"/>
    <property type="match status" value="1"/>
</dbReference>
<dbReference type="Proteomes" id="UP000248330">
    <property type="component" value="Unassembled WGS sequence"/>
</dbReference>
<feature type="compositionally biased region" description="Basic and acidic residues" evidence="1">
    <location>
        <begin position="28"/>
        <end position="38"/>
    </location>
</feature>
<dbReference type="RefSeq" id="WP_110265749.1">
    <property type="nucleotide sequence ID" value="NZ_CAKZQT010000033.1"/>
</dbReference>
<evidence type="ECO:0000313" key="2">
    <source>
        <dbReference type="EMBL" id="PXV66630.1"/>
    </source>
</evidence>
<sequence>MRLTPLLLLATLLAACDGREPPPPQDPVEGREETRGIRNTEAIGYAGDAIADRVDEALDANDARTSQIDAAIDESQP</sequence>
<evidence type="ECO:0000256" key="1">
    <source>
        <dbReference type="SAM" id="MobiDB-lite"/>
    </source>
</evidence>
<name>A0A318E5T3_9GAMM</name>
<protein>
    <submittedName>
        <fullName evidence="2">Uncharacterized protein</fullName>
    </submittedName>
</protein>
<proteinExistence type="predicted"/>
<gene>
    <name evidence="2" type="ORF">C8D93_107195</name>
</gene>
<dbReference type="AlphaFoldDB" id="A0A318E5T3"/>
<organism evidence="2 3">
    <name type="scientific">Sinimarinibacterium flocculans</name>
    <dbReference type="NCBI Taxonomy" id="985250"/>
    <lineage>
        <taxon>Bacteria</taxon>
        <taxon>Pseudomonadati</taxon>
        <taxon>Pseudomonadota</taxon>
        <taxon>Gammaproteobacteria</taxon>
        <taxon>Nevskiales</taxon>
        <taxon>Nevskiaceae</taxon>
        <taxon>Sinimarinibacterium</taxon>
    </lineage>
</organism>
<accession>A0A318E5T3</accession>
<dbReference type="OrthoDB" id="7068630at2"/>
<dbReference type="EMBL" id="QICN01000007">
    <property type="protein sequence ID" value="PXV66630.1"/>
    <property type="molecule type" value="Genomic_DNA"/>
</dbReference>
<reference evidence="2 3" key="1">
    <citation type="submission" date="2018-04" db="EMBL/GenBank/DDBJ databases">
        <title>Genomic Encyclopedia of Type Strains, Phase IV (KMG-IV): sequencing the most valuable type-strain genomes for metagenomic binning, comparative biology and taxonomic classification.</title>
        <authorList>
            <person name="Goeker M."/>
        </authorList>
    </citation>
    <scope>NUCLEOTIDE SEQUENCE [LARGE SCALE GENOMIC DNA]</scope>
    <source>
        <strain evidence="2 3">DSM 104150</strain>
    </source>
</reference>